<dbReference type="NCBIfam" id="TIGR04057">
    <property type="entry name" value="SusC_RagA_signa"/>
    <property type="match status" value="1"/>
</dbReference>
<dbReference type="InterPro" id="IPR023997">
    <property type="entry name" value="TonB-dep_OMP_SusC/RagA_CS"/>
</dbReference>
<gene>
    <name evidence="10" type="ORF">PEPS_05410</name>
</gene>
<evidence type="ECO:0000256" key="7">
    <source>
        <dbReference type="PROSITE-ProRule" id="PRU01360"/>
    </source>
</evidence>
<dbReference type="InterPro" id="IPR039426">
    <property type="entry name" value="TonB-dep_rcpt-like"/>
</dbReference>
<dbReference type="Pfam" id="PF13715">
    <property type="entry name" value="CarbopepD_reg_2"/>
    <property type="match status" value="1"/>
</dbReference>
<feature type="signal peptide" evidence="8">
    <location>
        <begin position="1"/>
        <end position="19"/>
    </location>
</feature>
<feature type="chain" id="PRO_5045236500" evidence="8">
    <location>
        <begin position="20"/>
        <end position="1062"/>
    </location>
</feature>
<keyword evidence="11" id="KW-1185">Reference proteome</keyword>
<feature type="domain" description="TonB-dependent receptor plug" evidence="9">
    <location>
        <begin position="114"/>
        <end position="221"/>
    </location>
</feature>
<evidence type="ECO:0000313" key="10">
    <source>
        <dbReference type="EMBL" id="BDC98260.1"/>
    </source>
</evidence>
<dbReference type="PROSITE" id="PS52016">
    <property type="entry name" value="TONB_DEPENDENT_REC_3"/>
    <property type="match status" value="1"/>
</dbReference>
<proteinExistence type="inferred from homology"/>
<evidence type="ECO:0000256" key="8">
    <source>
        <dbReference type="SAM" id="SignalP"/>
    </source>
</evidence>
<dbReference type="EMBL" id="AP025292">
    <property type="protein sequence ID" value="BDC98260.1"/>
    <property type="molecule type" value="Genomic_DNA"/>
</dbReference>
<keyword evidence="3 7" id="KW-1134">Transmembrane beta strand</keyword>
<keyword evidence="4 7" id="KW-0812">Transmembrane</keyword>
<evidence type="ECO:0000256" key="1">
    <source>
        <dbReference type="ARBA" id="ARBA00004571"/>
    </source>
</evidence>
<keyword evidence="8" id="KW-0732">Signal</keyword>
<accession>A0ABN6L545</accession>
<dbReference type="InterPro" id="IPR023996">
    <property type="entry name" value="TonB-dep_OMP_SusC/RagA"/>
</dbReference>
<dbReference type="Pfam" id="PF07715">
    <property type="entry name" value="Plug"/>
    <property type="match status" value="1"/>
</dbReference>
<dbReference type="Gene3D" id="2.40.170.20">
    <property type="entry name" value="TonB-dependent receptor, beta-barrel domain"/>
    <property type="match status" value="1"/>
</dbReference>
<evidence type="ECO:0000256" key="5">
    <source>
        <dbReference type="ARBA" id="ARBA00023136"/>
    </source>
</evidence>
<evidence type="ECO:0000256" key="2">
    <source>
        <dbReference type="ARBA" id="ARBA00022448"/>
    </source>
</evidence>
<dbReference type="NCBIfam" id="TIGR04056">
    <property type="entry name" value="OMP_RagA_SusC"/>
    <property type="match status" value="1"/>
</dbReference>
<sequence>MKKLMLFVLVFVASLNVFAQERIITGTVTSEDGNEAIPGVNVLLKGKATGTITDINGQYSINAASPKDVLVFSFIGLATEEVKVGSQTTINMTMTADIQQLEEVMVVAYGTAKKSQFTGSAKAIKAEAIIARQSSDVTNSLAGQLSGVQIQSSNGQPGESAKIRIRGVGSMASSNEPLIVLDGIPYDGDLSSINPQDIASLTVLKDAASNALYGARGANGVIMITTKKGKNGKAQIMVDAKIGVNNRAVPNYDVMTDPAQYYETFYKTLYNAQISGGATPAEAHQSASANLFDDTDGGLGYQVYTVPNGEDFIGMDGKLNPHATLGYSDGNNYFQPDSWEKEGFRSNAVRREYNMSIAGAAKDQMNFYLSLGYLNDEGIAPGSGFERYTGRIKADYQAKKWVKFSANIGLTHYDKASPSSQTDNSSSGNLFYVANMMAPIYPLYVRNTDQSIAKDKYGYTVYDFGDGSAVNAKRPFMSMSNPASMMELDDRRFVGDGINARGSAQFTITEDLNFSANFGADVNNERSHYLYNAFYGQYAEQGGLVTVSNRRRFGVTQQYLLNYSKSFGLHNLEFLAGYEQYAYKYQYLNGSKTRLFDPHVPELDNGILEPQSYSNTDTYATAGYLSRIQYDYDGKYFASVSYRRDASSRFAPKNRWGNFYSAGMGWLLTKEDFMANLPWVDMLKFKASYGQQGNDKLLDRQGYNNYYPFEDQYQVIDNGGDFATTLTYKGNPDITWETSHSFNTGFDFDLFDGKLGGTFEYFSRITSDMLYYQPVSPSLGYSFYPVNIGSMQNHGLELDLTASILKTSKVDWDFNFNATHLQNKILKLEESLGGSYIDGSYIYEEGRSQYRMYIREYAGVDHETGKALWYKDEQAADGSIARTTTDVWSSATQYGTEDMLPKVYGGFGTTVRAFNFDFTAGFAYQLGGKIYDSSYRALMHVGRSNNAGTNFHKDILNAWTPENKSSNIPRLNNSDLDVNSSSTRFLVSSDYLSVANLSLGYTFPKKITDKMGLTFLRAYVVADNVAMWTARKGLDPRQSFTSSGSFRYSPIRSVSGGVTVKF</sequence>
<dbReference type="InterPro" id="IPR008969">
    <property type="entry name" value="CarboxyPept-like_regulatory"/>
</dbReference>
<keyword evidence="2 7" id="KW-0813">Transport</keyword>
<reference evidence="10 11" key="1">
    <citation type="submission" date="2021-12" db="EMBL/GenBank/DDBJ databases">
        <title>Genome sequencing of bacteria with rrn-lacking chromosome and rrn-plasmid.</title>
        <authorList>
            <person name="Anda M."/>
            <person name="Iwasaki W."/>
        </authorList>
    </citation>
    <scope>NUCLEOTIDE SEQUENCE [LARGE SCALE GENOMIC DNA]</scope>
    <source>
        <strain evidence="10 11">NBRC 101262</strain>
    </source>
</reference>
<dbReference type="InterPro" id="IPR012910">
    <property type="entry name" value="Plug_dom"/>
</dbReference>
<dbReference type="RefSeq" id="WP_338397573.1">
    <property type="nucleotide sequence ID" value="NZ_AP025292.1"/>
</dbReference>
<evidence type="ECO:0000256" key="4">
    <source>
        <dbReference type="ARBA" id="ARBA00022692"/>
    </source>
</evidence>
<dbReference type="InterPro" id="IPR037066">
    <property type="entry name" value="Plug_dom_sf"/>
</dbReference>
<evidence type="ECO:0000259" key="9">
    <source>
        <dbReference type="Pfam" id="PF07715"/>
    </source>
</evidence>
<evidence type="ECO:0000313" key="11">
    <source>
        <dbReference type="Proteomes" id="UP001354989"/>
    </source>
</evidence>
<dbReference type="Gene3D" id="2.60.40.1120">
    <property type="entry name" value="Carboxypeptidase-like, regulatory domain"/>
    <property type="match status" value="1"/>
</dbReference>
<organism evidence="10 11">
    <name type="scientific">Persicobacter psychrovividus</name>
    <dbReference type="NCBI Taxonomy" id="387638"/>
    <lineage>
        <taxon>Bacteria</taxon>
        <taxon>Pseudomonadati</taxon>
        <taxon>Bacteroidota</taxon>
        <taxon>Cytophagia</taxon>
        <taxon>Cytophagales</taxon>
        <taxon>Persicobacteraceae</taxon>
        <taxon>Persicobacter</taxon>
    </lineage>
</organism>
<dbReference type="SUPFAM" id="SSF56935">
    <property type="entry name" value="Porins"/>
    <property type="match status" value="1"/>
</dbReference>
<comment type="subcellular location">
    <subcellularLocation>
        <location evidence="1 7">Cell outer membrane</location>
        <topology evidence="1 7">Multi-pass membrane protein</topology>
    </subcellularLocation>
</comment>
<comment type="similarity">
    <text evidence="7">Belongs to the TonB-dependent receptor family.</text>
</comment>
<dbReference type="SUPFAM" id="SSF49464">
    <property type="entry name" value="Carboxypeptidase regulatory domain-like"/>
    <property type="match status" value="1"/>
</dbReference>
<evidence type="ECO:0000256" key="6">
    <source>
        <dbReference type="ARBA" id="ARBA00023237"/>
    </source>
</evidence>
<dbReference type="InterPro" id="IPR036942">
    <property type="entry name" value="Beta-barrel_TonB_sf"/>
</dbReference>
<dbReference type="Gene3D" id="2.170.130.10">
    <property type="entry name" value="TonB-dependent receptor, plug domain"/>
    <property type="match status" value="1"/>
</dbReference>
<keyword evidence="5 7" id="KW-0472">Membrane</keyword>
<keyword evidence="6 7" id="KW-0998">Cell outer membrane</keyword>
<name>A0ABN6L545_9BACT</name>
<dbReference type="Proteomes" id="UP001354989">
    <property type="component" value="Chromosome"/>
</dbReference>
<protein>
    <submittedName>
        <fullName evidence="10">SusC/RagA family TonB-linked outer membrane protein</fullName>
    </submittedName>
</protein>
<evidence type="ECO:0000256" key="3">
    <source>
        <dbReference type="ARBA" id="ARBA00022452"/>
    </source>
</evidence>